<name>A0A449A4P2_9BACT</name>
<feature type="domain" description="Solute-binding protein family 5" evidence="2">
    <location>
        <begin position="416"/>
        <end position="732"/>
    </location>
</feature>
<evidence type="ECO:0000313" key="4">
    <source>
        <dbReference type="Proteomes" id="UP000289440"/>
    </source>
</evidence>
<dbReference type="OrthoDB" id="403896at2"/>
<gene>
    <name evidence="3" type="ORF">NCTC10166_00167</name>
</gene>
<dbReference type="SUPFAM" id="SSF53850">
    <property type="entry name" value="Periplasmic binding protein-like II"/>
    <property type="match status" value="1"/>
</dbReference>
<feature type="chain" id="PRO_5019474168" evidence="1">
    <location>
        <begin position="25"/>
        <end position="1032"/>
    </location>
</feature>
<evidence type="ECO:0000259" key="2">
    <source>
        <dbReference type="Pfam" id="PF00496"/>
    </source>
</evidence>
<dbReference type="InterPro" id="IPR000914">
    <property type="entry name" value="SBP_5_dom"/>
</dbReference>
<dbReference type="PIRSF" id="PIRSF028335">
    <property type="entry name" value="ABC_oligopep_OppA_prd"/>
    <property type="match status" value="1"/>
</dbReference>
<dbReference type="AlphaFoldDB" id="A0A449A4P2"/>
<dbReference type="EMBL" id="LR214951">
    <property type="protein sequence ID" value="VEU59208.1"/>
    <property type="molecule type" value="Genomic_DNA"/>
</dbReference>
<dbReference type="Gene3D" id="3.40.190.10">
    <property type="entry name" value="Periplasmic binding protein-like II"/>
    <property type="match status" value="1"/>
</dbReference>
<keyword evidence="1" id="KW-0732">Signal</keyword>
<feature type="signal peptide" evidence="1">
    <location>
        <begin position="1"/>
        <end position="24"/>
    </location>
</feature>
<protein>
    <submittedName>
        <fullName evidence="3">ABC-type oligopeptide transport system, periplasmic component</fullName>
    </submittedName>
</protein>
<dbReference type="PROSITE" id="PS51257">
    <property type="entry name" value="PROKAR_LIPOPROTEIN"/>
    <property type="match status" value="1"/>
</dbReference>
<dbReference type="KEGG" id="mnu:NCTC10166_00167"/>
<dbReference type="Pfam" id="PF00496">
    <property type="entry name" value="SBP_bac_5"/>
    <property type="match status" value="1"/>
</dbReference>
<sequence length="1032" mass="120614">MWKKKFKFRNFLLFLAFNSISLSAFLSIACENKEKTKNTENYNYDFGLVAPPINSLNYIKYESTSKVLPSLVEPFTKTGPIEDLKSILHPPKYIIRIANTSASVDEKGEKSSNFDIFYKKSKDEISKDWTKTISSSFYSAHDWELLGGLGRASQDSQETSSFYFFPNPKNPTNVMAYTAFLGEKNNFWSNGDVIEAKDLRDYFEYILDLNVGSQKKEKIRKLGIRSADEFIQAQNDYVSKFSTLYKNPWGRRKYIKNEFGDYIQDPDELVWQSQIKGDEEYVKKIKDAALRFGFYTGQLFLDYTNEEIENNLKYNPNFDLQNNNTQVFKILLPNKKGEKPEDFKIVKIIKNPYLNPYQEFVHDKKEHKIIAKQKIFANSENSFTLIYDENKTLRPFSVIHQTNSFFPVNRKFIEAEVGNIEKFGISYETFLTTGPFKLEKDLILGPNGYLKLTKNLDYFDASSTIPNKIKILFSTDVNVSNILFEDGVISHTYTSANKILKYYSDPKTREFLKKNGGYGTIAFSFNLDDETNKNIYLKDPNLRKAIQLLLNRTEAIKYVGWDFSLPTTLWTAYGQNTSDDGKNLETFYEGLKFKEKNNVERELLDINFLKHTGKSFNLEYTYLSDNMYDPKTAGYYLKEFQKNHPDVKEVKIEYLNNSTEEQKKAGLFLQEQVRKGLKEIGMNDFITFELKSLPENTYASFVDEGKFEIIYKNYDYLGGASPEDYIAVFFESDEINKMSQKNIGFKINPVGSFTYETYVADLFFEKLKINNKSITKQKILEPHIKAIEYFIEKNNFKNKVVEAQKQNSDSKYSSLSKDITNNLMSKISEILKYLESKDDLTSEQLEKLYTKDFLTYLVEYNILNRAEKNKIQSKVNKLFRIYILEKYGVKEIANRTRDTATRLMFEQFIESYDDDPNLKNTLNYWDKFVELAFKRQNEDSISYNSRIKSFFTSNFTDKEIEDGWETIWLYPFIGSYEKVIKDSAIVLPLMEVDTNWEISRITGVSSLYTYALQYAYDYTKPPRPGLPRKRKN</sequence>
<dbReference type="RefSeq" id="WP_129719612.1">
    <property type="nucleotide sequence ID" value="NZ_LR214951.1"/>
</dbReference>
<accession>A0A449A4P2</accession>
<evidence type="ECO:0000313" key="3">
    <source>
        <dbReference type="EMBL" id="VEU59208.1"/>
    </source>
</evidence>
<proteinExistence type="predicted"/>
<organism evidence="3 4">
    <name type="scientific">Mesomycoplasma neurolyticum</name>
    <dbReference type="NCBI Taxonomy" id="2120"/>
    <lineage>
        <taxon>Bacteria</taxon>
        <taxon>Bacillati</taxon>
        <taxon>Mycoplasmatota</taxon>
        <taxon>Mycoplasmoidales</taxon>
        <taxon>Metamycoplasmataceae</taxon>
        <taxon>Mesomycoplasma</taxon>
    </lineage>
</organism>
<dbReference type="Proteomes" id="UP000289440">
    <property type="component" value="Chromosome"/>
</dbReference>
<reference evidence="3 4" key="1">
    <citation type="submission" date="2019-01" db="EMBL/GenBank/DDBJ databases">
        <authorList>
            <consortium name="Pathogen Informatics"/>
        </authorList>
    </citation>
    <scope>NUCLEOTIDE SEQUENCE [LARGE SCALE GENOMIC DNA]</scope>
    <source>
        <strain evidence="3 4">NCTC10166</strain>
    </source>
</reference>
<dbReference type="InterPro" id="IPR016880">
    <property type="entry name" value="ABC_oligopep_solut-bd_myco_prd"/>
</dbReference>
<dbReference type="Gene3D" id="3.10.105.10">
    <property type="entry name" value="Dipeptide-binding Protein, Domain 3"/>
    <property type="match status" value="1"/>
</dbReference>
<dbReference type="Gene3D" id="3.90.76.10">
    <property type="entry name" value="Dipeptide-binding Protein, Domain 1"/>
    <property type="match status" value="1"/>
</dbReference>
<evidence type="ECO:0000256" key="1">
    <source>
        <dbReference type="SAM" id="SignalP"/>
    </source>
</evidence>
<keyword evidence="4" id="KW-1185">Reference proteome</keyword>